<reference evidence="1 2" key="1">
    <citation type="submission" date="2015-01" db="EMBL/GenBank/DDBJ databases">
        <title>Draft genome sequence of Leucobacter komagatae strain VKM ST2845.</title>
        <authorList>
            <person name="Karlyshev A.V."/>
            <person name="Kudryashova E.B."/>
        </authorList>
    </citation>
    <scope>NUCLEOTIDE SEQUENCE [LARGE SCALE GENOMIC DNA]</scope>
    <source>
        <strain evidence="1 2">VKM ST2845</strain>
    </source>
</reference>
<evidence type="ECO:0000313" key="1">
    <source>
        <dbReference type="EMBL" id="KIP52807.1"/>
    </source>
</evidence>
<gene>
    <name evidence="1" type="ORF">SD72_06155</name>
</gene>
<evidence type="ECO:0000313" key="2">
    <source>
        <dbReference type="Proteomes" id="UP000032120"/>
    </source>
</evidence>
<sequence length="64" mass="7314">MRPSRSRLDAQLHTLIIRAIADGQSEVARQRLKEHARATFDVMVGVGRVRPDDSDEHHEPENNQ</sequence>
<accession>A0A0D0IP08</accession>
<keyword evidence="2" id="KW-1185">Reference proteome</keyword>
<name>A0A0D0IP08_9MICO</name>
<dbReference type="Proteomes" id="UP000032120">
    <property type="component" value="Unassembled WGS sequence"/>
</dbReference>
<dbReference type="EMBL" id="JXSQ01000006">
    <property type="protein sequence ID" value="KIP52807.1"/>
    <property type="molecule type" value="Genomic_DNA"/>
</dbReference>
<proteinExistence type="predicted"/>
<organism evidence="1 2">
    <name type="scientific">Leucobacter komagatae</name>
    <dbReference type="NCBI Taxonomy" id="55969"/>
    <lineage>
        <taxon>Bacteria</taxon>
        <taxon>Bacillati</taxon>
        <taxon>Actinomycetota</taxon>
        <taxon>Actinomycetes</taxon>
        <taxon>Micrococcales</taxon>
        <taxon>Microbacteriaceae</taxon>
        <taxon>Leucobacter</taxon>
    </lineage>
</organism>
<protein>
    <submittedName>
        <fullName evidence="1">Uncharacterized protein</fullName>
    </submittedName>
</protein>
<comment type="caution">
    <text evidence="1">The sequence shown here is derived from an EMBL/GenBank/DDBJ whole genome shotgun (WGS) entry which is preliminary data.</text>
</comment>
<dbReference type="AlphaFoldDB" id="A0A0D0IP08"/>